<comment type="catalytic activity">
    <reaction evidence="1">
        <text>Hydrolysis of (1-&gt;3)-beta-D-glucosidic linkages in (1-&gt;3)-beta-D-glucans.</text>
        <dbReference type="EC" id="3.2.1.39"/>
    </reaction>
</comment>
<evidence type="ECO:0000256" key="8">
    <source>
        <dbReference type="ARBA" id="ARBA00023316"/>
    </source>
</evidence>
<dbReference type="InterPro" id="IPR006584">
    <property type="entry name" value="Cellulose-bd_IV"/>
</dbReference>
<gene>
    <name evidence="12" type="ORF">DQQ10_11820</name>
</gene>
<dbReference type="Pfam" id="PF03422">
    <property type="entry name" value="CBM_6"/>
    <property type="match status" value="2"/>
</dbReference>
<dbReference type="GO" id="GO:0030246">
    <property type="term" value="F:carbohydrate binding"/>
    <property type="evidence" value="ECO:0007669"/>
    <property type="project" value="InterPro"/>
</dbReference>
<keyword evidence="7" id="KW-0326">Glycosidase</keyword>
<dbReference type="SMART" id="SM00606">
    <property type="entry name" value="CBD_IV"/>
    <property type="match status" value="2"/>
</dbReference>
<evidence type="ECO:0000313" key="12">
    <source>
        <dbReference type="EMBL" id="RAW00923.1"/>
    </source>
</evidence>
<sequence>MITNDQRACRPSASIALLIGLWLAIFCTPVYSQNPISLGAGSYAAYPPLHEAEKPYYTGTDAWGDLTQKMVNRKLYVVDTTTRAIPSTDWWTTLITTQYSDNLWAYPGMVNAENYGLYVEFPKTWSADGRTLQSASRLTIGGLDFAPESALARRWGVYTLDWIMKDQSDASKQMAVTIGHGLPFTWIECTKLSPTISLDAASFFKDDGSPLTFPVTTDHFGINFNGDHYGIFAPPNTTFTQSGRTITVTFPSTNGYLIVGTMTKAADLPFFNTYAYTIPRDSKVNWVYNEEAAKMDITWELVPENLRGQAQNQFIQGWLPHAYKKTTRNFSFNGLEYATPRGKLKMAIGNKFVITYPFNGLLPGYPVPEVMSGIKNPYNPAIVNELINNYKSKTGYGTDTYWGGKDLLNYARYMQLAAQTGNTEAFNIFKGRLKEALTDWYTYTPGENSHYFSWYTNWGSFLGHNTRDNHLPGIDVLQDHAFCYAYHIYAASILFMYDDDFMLKYKDFVKMQVLDYANYNRSDKRFPFFRSMDPWAGHSYSGGMGDFNGNGEESSSEGMQAWGAMYMLGVVTNDKPLRDAAIFGYVQEAQGVAEYWFDRSHIPANGGQGNYDYTKYDKPYNSNLTSNGIGWWTYFSGDNFWMHSIQWLPMSPFLKYMYEDQEFARWDYSTMWNTKTVGGWESDLGATPDIGAITLSYLQVFDPDSAASVYDRLWTQGKATAKASDNNTFSYWFMHSHRTLGEIQWNQHTNLPSSTVYFNPRLNRTTVVVYNPLATEQVCKVYRDGVQYASFVAPPKKLIAHRLDAALSSIKISAPKLTVSSGQTLQMTQQGFDQYESKINTTVTWSVSGGGSINANGLFTAGATNGTYLVSAKSGSITGTFSLRVGPAPVLTIINITPTVARADIGKTYQFAATGSDQYGDPFAITPTWTVTGGGSINAAGLFTPTTPGGPFTLRASSGSVNKSVSIHVSYPLSNIALSKPIVDVSSQSDVNPAANLTDGNFESRWETAWAEPQWITVDLGGIFDIEKVVLTWEAAYGKIYSIQLSNDNNSFTTVYNQPNGFGGKEEISITGTGRYVKLHVTKRATEWGVSLHEMEVYGMPQKTGGAVLSTLMITPETIQMKDNVTQQFTARGYDQFGNVMSVNPQWSVIGKGAVTASGLYTPNGGGVYLQPSFTIVAKQSNLVASATVVVEEVAKLMKVDILPLSKITKRIEMPVGSSQQFTFNGENQFGVPFTGALTWTTSGGGSITSSGVYTATQLGEFMVFGRNGTVADTAFVTVKPFAEVNLAAYKIAKASSSEGEGTLSSFAVDVDMATRWSSNWTDPHWISVDLKAAYKLNRVNLIWEGIASAKNYEIQVSSDNVSWQTVFSTTTGDGGTDAITFTETPGRYIRMFGTARNSGYGYALYEFQVFGTGVVGNQLPTVVITSPTNNASFVGLNPVTINANAGDSDGTISKVEFFVNGILQSTDTSSPYAAVWTPLSAGSYALTARAYDNLNGNTTSTTTNVVVSVSGGLTIPGKVEAESYATMNGIATEGTTDAGGGQNIGYIDGGDWMDFNVNVQATGNYAVTFRVAGWNAAAQLQLRSGAAVLATVNVPNTGGGQVWSTTNAVSIPLTAGNQQLRVHFVTGGFNFNWMNFTTLSGNVSPSVSLTAPTNNASIVGLSAVALNASATDVDGSVAKVEFYVNGNLLSTDTSSPYAASWTPSAIGNYEITAKAFDNLQANTTSSPVNVTVTMGGTGESIPGKIEAERYVSMNGIAKETTTDTGGGENIGYIDAGDWIDYTVNVQATGSYGLQFRVAGWATNAQLQLRNGSTVLATINIPNTGGGQQWITIPSQNVVLTAGITTLRVYVVNGGFNLNWMNFSNAGARMATISEGDIIIGFPNPAEDQFNLVGVADGTLVTVSDITGKEVLSAVLSGGVISTRELKPGAYLLQVHDGQKLTIIRMNKK</sequence>
<proteinExistence type="inferred from homology"/>
<dbReference type="GO" id="GO:0000272">
    <property type="term" value="P:polysaccharide catabolic process"/>
    <property type="evidence" value="ECO:0007669"/>
    <property type="project" value="UniProtKB-KW"/>
</dbReference>
<dbReference type="RefSeq" id="WP_112747079.1">
    <property type="nucleotide sequence ID" value="NZ_QMFY01000005.1"/>
</dbReference>
<dbReference type="Pfam" id="PF17957">
    <property type="entry name" value="Big_7"/>
    <property type="match status" value="2"/>
</dbReference>
<keyword evidence="9" id="KW-0624">Polysaccharide degradation</keyword>
<name>A0A364Y220_9BACT</name>
<dbReference type="InterPro" id="IPR008979">
    <property type="entry name" value="Galactose-bd-like_sf"/>
</dbReference>
<keyword evidence="13" id="KW-1185">Reference proteome</keyword>
<evidence type="ECO:0000259" key="10">
    <source>
        <dbReference type="PROSITE" id="PS50022"/>
    </source>
</evidence>
<dbReference type="NCBIfam" id="TIGR04183">
    <property type="entry name" value="Por_Secre_tail"/>
    <property type="match status" value="1"/>
</dbReference>
<accession>A0A364Y220</accession>
<dbReference type="EC" id="3.2.1.39" evidence="3"/>
<dbReference type="PROSITE" id="PS50022">
    <property type="entry name" value="FA58C_3"/>
    <property type="match status" value="2"/>
</dbReference>
<dbReference type="GO" id="GO:0052861">
    <property type="term" value="F:endo-1,3(4)-beta-glucanase activity"/>
    <property type="evidence" value="ECO:0007669"/>
    <property type="project" value="InterPro"/>
</dbReference>
<evidence type="ECO:0000313" key="13">
    <source>
        <dbReference type="Proteomes" id="UP000251889"/>
    </source>
</evidence>
<dbReference type="Gene3D" id="2.60.40.10">
    <property type="entry name" value="Immunoglobulins"/>
    <property type="match status" value="2"/>
</dbReference>
<keyword evidence="5" id="KW-0378">Hydrolase</keyword>
<dbReference type="InterPro" id="IPR040720">
    <property type="entry name" value="GH81_C"/>
</dbReference>
<keyword evidence="8" id="KW-0961">Cell wall biogenesis/degradation</keyword>
<comment type="caution">
    <text evidence="12">The sequence shown here is derived from an EMBL/GenBank/DDBJ whole genome shotgun (WGS) entry which is preliminary data.</text>
</comment>
<dbReference type="Gene3D" id="2.60.120.260">
    <property type="entry name" value="Galactose-binding domain-like"/>
    <property type="match status" value="4"/>
</dbReference>
<dbReference type="InterPro" id="IPR005200">
    <property type="entry name" value="Endo-beta-glucanase"/>
</dbReference>
<dbReference type="PROSITE" id="PS51175">
    <property type="entry name" value="CBM6"/>
    <property type="match status" value="2"/>
</dbReference>
<dbReference type="Proteomes" id="UP000251889">
    <property type="component" value="Unassembled WGS sequence"/>
</dbReference>
<dbReference type="Pfam" id="PF22633">
    <property type="entry name" value="F5_F8_type_C_2"/>
    <property type="match status" value="2"/>
</dbReference>
<feature type="domain" description="F5/8 type C" evidence="10">
    <location>
        <begin position="1279"/>
        <end position="1413"/>
    </location>
</feature>
<dbReference type="Pfam" id="PF17652">
    <property type="entry name" value="Glyco_hydro81C"/>
    <property type="match status" value="1"/>
</dbReference>
<comment type="similarity">
    <text evidence="2">Belongs to the glycosyl hydrolase 81 family.</text>
</comment>
<evidence type="ECO:0000256" key="5">
    <source>
        <dbReference type="ARBA" id="ARBA00022801"/>
    </source>
</evidence>
<evidence type="ECO:0000256" key="6">
    <source>
        <dbReference type="ARBA" id="ARBA00023277"/>
    </source>
</evidence>
<evidence type="ECO:0000256" key="1">
    <source>
        <dbReference type="ARBA" id="ARBA00000382"/>
    </source>
</evidence>
<feature type="domain" description="CBM6" evidence="11">
    <location>
        <begin position="1518"/>
        <end position="1638"/>
    </location>
</feature>
<evidence type="ECO:0000259" key="11">
    <source>
        <dbReference type="PROSITE" id="PS51175"/>
    </source>
</evidence>
<evidence type="ECO:0000256" key="2">
    <source>
        <dbReference type="ARBA" id="ARBA00010730"/>
    </source>
</evidence>
<dbReference type="Gene3D" id="2.60.40.1080">
    <property type="match status" value="1"/>
</dbReference>
<dbReference type="InterPro" id="IPR026444">
    <property type="entry name" value="Secre_tail"/>
</dbReference>
<dbReference type="PANTHER" id="PTHR31983">
    <property type="entry name" value="ENDO-1,3(4)-BETA-GLUCANASE 1"/>
    <property type="match status" value="1"/>
</dbReference>
<dbReference type="GO" id="GO:0071555">
    <property type="term" value="P:cell wall organization"/>
    <property type="evidence" value="ECO:0007669"/>
    <property type="project" value="UniProtKB-KW"/>
</dbReference>
<organism evidence="12 13">
    <name type="scientific">Pseudochryseolinea flava</name>
    <dbReference type="NCBI Taxonomy" id="2059302"/>
    <lineage>
        <taxon>Bacteria</taxon>
        <taxon>Pseudomonadati</taxon>
        <taxon>Bacteroidota</taxon>
        <taxon>Cytophagia</taxon>
        <taxon>Cytophagales</taxon>
        <taxon>Fulvivirgaceae</taxon>
        <taxon>Pseudochryseolinea</taxon>
    </lineage>
</organism>
<dbReference type="SUPFAM" id="SSF49785">
    <property type="entry name" value="Galactose-binding domain-like"/>
    <property type="match status" value="4"/>
</dbReference>
<dbReference type="EMBL" id="QMFY01000005">
    <property type="protein sequence ID" value="RAW00923.1"/>
    <property type="molecule type" value="Genomic_DNA"/>
</dbReference>
<reference evidence="12 13" key="1">
    <citation type="submission" date="2018-06" db="EMBL/GenBank/DDBJ databases">
        <title>Chryseolinea flavus sp. nov., a member of the phylum Bacteroidetes isolated from soil.</title>
        <authorList>
            <person name="Li Y."/>
            <person name="Wang J."/>
        </authorList>
    </citation>
    <scope>NUCLEOTIDE SEQUENCE [LARGE SCALE GENOMIC DNA]</scope>
    <source>
        <strain evidence="12 13">SDU1-6</strain>
    </source>
</reference>
<feature type="domain" description="F5/8 type C" evidence="10">
    <location>
        <begin position="966"/>
        <end position="1100"/>
    </location>
</feature>
<dbReference type="GO" id="GO:0042973">
    <property type="term" value="F:glucan endo-1,3-beta-D-glucosidase activity"/>
    <property type="evidence" value="ECO:0007669"/>
    <property type="project" value="UniProtKB-EC"/>
</dbReference>
<evidence type="ECO:0000256" key="3">
    <source>
        <dbReference type="ARBA" id="ARBA00012780"/>
    </source>
</evidence>
<evidence type="ECO:0000256" key="4">
    <source>
        <dbReference type="ARBA" id="ARBA00022729"/>
    </source>
</evidence>
<keyword evidence="4" id="KW-0732">Signal</keyword>
<dbReference type="InterPro" id="IPR000421">
    <property type="entry name" value="FA58C"/>
</dbReference>
<evidence type="ECO:0000256" key="9">
    <source>
        <dbReference type="ARBA" id="ARBA00023326"/>
    </source>
</evidence>
<dbReference type="InterPro" id="IPR005084">
    <property type="entry name" value="CBM6"/>
</dbReference>
<keyword evidence="6" id="KW-0119">Carbohydrate metabolism</keyword>
<protein>
    <recommendedName>
        <fullName evidence="3">glucan endo-1,3-beta-D-glucosidase</fullName>
        <ecNumber evidence="3">3.2.1.39</ecNumber>
    </recommendedName>
</protein>
<evidence type="ECO:0000256" key="7">
    <source>
        <dbReference type="ARBA" id="ARBA00023295"/>
    </source>
</evidence>
<dbReference type="PROSITE" id="PS52008">
    <property type="entry name" value="GH81"/>
    <property type="match status" value="1"/>
</dbReference>
<feature type="domain" description="CBM6" evidence="11">
    <location>
        <begin position="1744"/>
        <end position="1864"/>
    </location>
</feature>
<dbReference type="InterPro" id="IPR013783">
    <property type="entry name" value="Ig-like_fold"/>
</dbReference>
<dbReference type="OrthoDB" id="901313at2"/>
<dbReference type="PANTHER" id="PTHR31983:SF0">
    <property type="entry name" value="GLUCAN ENDO-1,3-BETA-D-GLUCOSIDASE 2"/>
    <property type="match status" value="1"/>
</dbReference>
<dbReference type="CDD" id="cd04080">
    <property type="entry name" value="CBM6_cellulase-like"/>
    <property type="match status" value="2"/>
</dbReference>